<name>A0ACB9JTB8_9ASTR</name>
<reference evidence="1 2" key="2">
    <citation type="journal article" date="2022" name="Mol. Ecol. Resour.">
        <title>The genomes of chicory, endive, great burdock and yacon provide insights into Asteraceae paleo-polyploidization history and plant inulin production.</title>
        <authorList>
            <person name="Fan W."/>
            <person name="Wang S."/>
            <person name="Wang H."/>
            <person name="Wang A."/>
            <person name="Jiang F."/>
            <person name="Liu H."/>
            <person name="Zhao H."/>
            <person name="Xu D."/>
            <person name="Zhang Y."/>
        </authorList>
    </citation>
    <scope>NUCLEOTIDE SEQUENCE [LARGE SCALE GENOMIC DNA]</scope>
    <source>
        <strain evidence="2">cv. Yunnan</strain>
        <tissue evidence="1">Leaves</tissue>
    </source>
</reference>
<protein>
    <submittedName>
        <fullName evidence="1">Uncharacterized protein</fullName>
    </submittedName>
</protein>
<organism evidence="1 2">
    <name type="scientific">Smallanthus sonchifolius</name>
    <dbReference type="NCBI Taxonomy" id="185202"/>
    <lineage>
        <taxon>Eukaryota</taxon>
        <taxon>Viridiplantae</taxon>
        <taxon>Streptophyta</taxon>
        <taxon>Embryophyta</taxon>
        <taxon>Tracheophyta</taxon>
        <taxon>Spermatophyta</taxon>
        <taxon>Magnoliopsida</taxon>
        <taxon>eudicotyledons</taxon>
        <taxon>Gunneridae</taxon>
        <taxon>Pentapetalae</taxon>
        <taxon>asterids</taxon>
        <taxon>campanulids</taxon>
        <taxon>Asterales</taxon>
        <taxon>Asteraceae</taxon>
        <taxon>Asteroideae</taxon>
        <taxon>Heliantheae alliance</taxon>
        <taxon>Millerieae</taxon>
        <taxon>Smallanthus</taxon>
    </lineage>
</organism>
<keyword evidence="2" id="KW-1185">Reference proteome</keyword>
<dbReference type="EMBL" id="CM042019">
    <property type="protein sequence ID" value="KAI3823269.1"/>
    <property type="molecule type" value="Genomic_DNA"/>
</dbReference>
<dbReference type="Proteomes" id="UP001056120">
    <property type="component" value="Linkage Group LG02"/>
</dbReference>
<gene>
    <name evidence="1" type="ORF">L1987_04702</name>
</gene>
<reference evidence="2" key="1">
    <citation type="journal article" date="2022" name="Mol. Ecol. Resour.">
        <title>The genomes of chicory, endive, great burdock and yacon provide insights into Asteraceae palaeo-polyploidization history and plant inulin production.</title>
        <authorList>
            <person name="Fan W."/>
            <person name="Wang S."/>
            <person name="Wang H."/>
            <person name="Wang A."/>
            <person name="Jiang F."/>
            <person name="Liu H."/>
            <person name="Zhao H."/>
            <person name="Xu D."/>
            <person name="Zhang Y."/>
        </authorList>
    </citation>
    <scope>NUCLEOTIDE SEQUENCE [LARGE SCALE GENOMIC DNA]</scope>
    <source>
        <strain evidence="2">cv. Yunnan</strain>
    </source>
</reference>
<sequence>MADLHRSTKNRKGFYVKMKFFRTKNGKPENPFFVRYFKWILWFSLSFYFFAMFLNNHEPGTSSLKTTMINHSHCALSESVLREPKDVHGLLNDLKVYVYELPSKYNSDWLSNERCSNHLFASEVAIHRALLKNDVRTFDPSEADFFFVPVYVSCNFSTVNGFPAIGHSRALLSSAVELISSELPFWKRSNGSDHVFVASHDYGACFHAMEDRAIADGIPEFMKNSIILQTFGVKYRHTCQNAENIVIPPYISPKAVQSTLTKSPIDGRRDIFAFFRGKMEVHPKNVSGRFYSKRVRTEIHRKYGNDRRFYLKRHRFAGYQSEIVRSVFCLCPLGWAPWSPRLVESVALGCVPVIIADGIRLPFESTVSWSDISLTVREKDVAKLGGMLDYVAATNLSAIQRNLWDRKLQRALLFHDDVETGDATWEVLVALSTKLSRSHRRSRFPANE</sequence>
<accession>A0ACB9JTB8</accession>
<evidence type="ECO:0000313" key="1">
    <source>
        <dbReference type="EMBL" id="KAI3823269.1"/>
    </source>
</evidence>
<comment type="caution">
    <text evidence="1">The sequence shown here is derived from an EMBL/GenBank/DDBJ whole genome shotgun (WGS) entry which is preliminary data.</text>
</comment>
<proteinExistence type="predicted"/>
<evidence type="ECO:0000313" key="2">
    <source>
        <dbReference type="Proteomes" id="UP001056120"/>
    </source>
</evidence>